<feature type="chain" id="PRO_5032930153" description="Sialate O-acetylesterase" evidence="2">
    <location>
        <begin position="25"/>
        <end position="735"/>
    </location>
</feature>
<accession>A0A851GNP1</accession>
<dbReference type="InterPro" id="IPR013830">
    <property type="entry name" value="SGNH_hydro"/>
</dbReference>
<dbReference type="EMBL" id="JACBAZ010000012">
    <property type="protein sequence ID" value="NWK57461.1"/>
    <property type="molecule type" value="Genomic_DNA"/>
</dbReference>
<evidence type="ECO:0000259" key="4">
    <source>
        <dbReference type="Pfam" id="PF13472"/>
    </source>
</evidence>
<dbReference type="SUPFAM" id="SSF52266">
    <property type="entry name" value="SGNH hydrolase"/>
    <property type="match status" value="2"/>
</dbReference>
<reference evidence="5 6" key="1">
    <citation type="submission" date="2020-07" db="EMBL/GenBank/DDBJ databases">
        <title>Roseicoccus Jingziensis gen. nov., sp. nov., isolated from coastal seawater.</title>
        <authorList>
            <person name="Feng X."/>
        </authorList>
    </citation>
    <scope>NUCLEOTIDE SEQUENCE [LARGE SCALE GENOMIC DNA]</scope>
    <source>
        <strain evidence="5 6">N1E253</strain>
    </source>
</reference>
<dbReference type="Pfam" id="PF03629">
    <property type="entry name" value="SASA"/>
    <property type="match status" value="1"/>
</dbReference>
<evidence type="ECO:0000313" key="6">
    <source>
        <dbReference type="Proteomes" id="UP000557872"/>
    </source>
</evidence>
<protein>
    <recommendedName>
        <fullName evidence="7">Sialate O-acetylesterase</fullName>
    </recommendedName>
</protein>
<keyword evidence="1" id="KW-0378">Hydrolase</keyword>
<dbReference type="PANTHER" id="PTHR22901:SF0">
    <property type="entry name" value="SIALATE O-ACETYLESTERASE"/>
    <property type="match status" value="1"/>
</dbReference>
<dbReference type="AlphaFoldDB" id="A0A851GNP1"/>
<evidence type="ECO:0000256" key="1">
    <source>
        <dbReference type="ARBA" id="ARBA00022801"/>
    </source>
</evidence>
<dbReference type="PANTHER" id="PTHR22901">
    <property type="entry name" value="SIALATE O-ACETYLESTERASE"/>
    <property type="match status" value="1"/>
</dbReference>
<dbReference type="Proteomes" id="UP000557872">
    <property type="component" value="Unassembled WGS sequence"/>
</dbReference>
<dbReference type="Gene3D" id="3.40.50.1110">
    <property type="entry name" value="SGNH hydrolase"/>
    <property type="match status" value="2"/>
</dbReference>
<dbReference type="GO" id="GO:0001681">
    <property type="term" value="F:sialate O-acetylesterase activity"/>
    <property type="evidence" value="ECO:0007669"/>
    <property type="project" value="InterPro"/>
</dbReference>
<sequence>MKSLFGRPFFCLLGLLCTVHPALAELQLADVFSDHMVLQRGKVIPVWGQADAGQKVVVQFGDREKETVADAGGDWNVTLGAMPASADGRELQVSSGQESVVLKDVLLGDVWIATGQSNMQWMLKQSKGGKEAIAASEDAGLRLLNHRGTLHPGGKKFAVDFLKNMTMENYYASSGWQPCAPASSASFSGVAYFFGQKLRRELNVPIGLVNYAVGGTPIEAHLSPEVMASDSVLKPLLNEWWKNKDYPQWCRERAALNLTHWLADPKLKAKAPPHPFAPHYLWDAGIARYLPLPVKGVIWYQGESNATVDGAGGAPVDAALNKRKFKSLVKSWRQAWNAPELPVYYVQLPGLNRQWPEFREMQLQASREIKHVGMAVTIDVGHPTNVHPGDKKPVGERLARLALAGAYGKDLVANGPLYRRSVVKGSKVILDFEHGQGMKPSDGGRIRGFELAGKDRIFHPAQANVQGAYLTLTSAAVRKPASLRYAWANNPDCNLVNAEGLPASPFRTQLGGGDQSSGTMNTNGSKRAADTAAKQKAAVIRVACIGDSITFGAGIANREENSYPAQLQQLLGDQYEVRNFGNSGRGILKKSKRGKGKRAYLFMPEHAQALKFRPDIVICNLGINDIMDWGRYGKAEFVPNYRELIQAYKQLDSHPRVIIWHKLAPLFKGQRYFGDARVDAINAAIAQVAKAEHVETIDMSTPFEGKGALFPDHIHPNADGAKVIAEQTAARLKQE</sequence>
<organism evidence="5 6">
    <name type="scientific">Oceaniferula marina</name>
    <dbReference type="NCBI Taxonomy" id="2748318"/>
    <lineage>
        <taxon>Bacteria</taxon>
        <taxon>Pseudomonadati</taxon>
        <taxon>Verrucomicrobiota</taxon>
        <taxon>Verrucomicrobiia</taxon>
        <taxon>Verrucomicrobiales</taxon>
        <taxon>Verrucomicrobiaceae</taxon>
        <taxon>Oceaniferula</taxon>
    </lineage>
</organism>
<comment type="caution">
    <text evidence="5">The sequence shown here is derived from an EMBL/GenBank/DDBJ whole genome shotgun (WGS) entry which is preliminary data.</text>
</comment>
<keyword evidence="2" id="KW-0732">Signal</keyword>
<feature type="domain" description="Sialate O-acetylesterase" evidence="3">
    <location>
        <begin position="293"/>
        <end position="400"/>
    </location>
</feature>
<proteinExistence type="predicted"/>
<gene>
    <name evidence="5" type="ORF">HW115_17725</name>
</gene>
<evidence type="ECO:0008006" key="7">
    <source>
        <dbReference type="Google" id="ProtNLM"/>
    </source>
</evidence>
<evidence type="ECO:0000259" key="3">
    <source>
        <dbReference type="Pfam" id="PF03629"/>
    </source>
</evidence>
<dbReference type="Pfam" id="PF13472">
    <property type="entry name" value="Lipase_GDSL_2"/>
    <property type="match status" value="1"/>
</dbReference>
<dbReference type="RefSeq" id="WP_178934559.1">
    <property type="nucleotide sequence ID" value="NZ_JACBAZ010000012.1"/>
</dbReference>
<keyword evidence="6" id="KW-1185">Reference proteome</keyword>
<dbReference type="InterPro" id="IPR039329">
    <property type="entry name" value="SIAE"/>
</dbReference>
<evidence type="ECO:0000256" key="2">
    <source>
        <dbReference type="SAM" id="SignalP"/>
    </source>
</evidence>
<name>A0A851GNP1_9BACT</name>
<feature type="domain" description="SGNH hydrolase-type esterase" evidence="4">
    <location>
        <begin position="544"/>
        <end position="722"/>
    </location>
</feature>
<dbReference type="InterPro" id="IPR005181">
    <property type="entry name" value="SASA"/>
</dbReference>
<feature type="signal peptide" evidence="2">
    <location>
        <begin position="1"/>
        <end position="24"/>
    </location>
</feature>
<dbReference type="GO" id="GO:0005975">
    <property type="term" value="P:carbohydrate metabolic process"/>
    <property type="evidence" value="ECO:0007669"/>
    <property type="project" value="TreeGrafter"/>
</dbReference>
<dbReference type="InterPro" id="IPR036514">
    <property type="entry name" value="SGNH_hydro_sf"/>
</dbReference>
<evidence type="ECO:0000313" key="5">
    <source>
        <dbReference type="EMBL" id="NWK57461.1"/>
    </source>
</evidence>